<dbReference type="EMBL" id="JAOTHD010000037">
    <property type="protein sequence ID" value="MDB6247500.1"/>
    <property type="molecule type" value="Genomic_DNA"/>
</dbReference>
<evidence type="ECO:0000256" key="1">
    <source>
        <dbReference type="SAM" id="Phobius"/>
    </source>
</evidence>
<reference evidence="2" key="2">
    <citation type="submission" date="2022-10" db="EMBL/GenBank/DDBJ databases">
        <authorList>
            <person name="Kostovova I."/>
            <person name="Moravkova M."/>
            <person name="Pechar R."/>
        </authorList>
    </citation>
    <scope>NUCLEOTIDE SEQUENCE</scope>
    <source>
        <strain evidence="2">M597B</strain>
    </source>
</reference>
<keyword evidence="1" id="KW-0472">Membrane</keyword>
<keyword evidence="1" id="KW-1133">Transmembrane helix</keyword>
<reference evidence="2" key="1">
    <citation type="journal article" date="2022" name="Microorganisms">
        <title>Antibiotic Susceptibility, Resistance Gene Determinants and Corresponding Genomic Regions in Lactobacillus amylovorus Isolates Derived from Wild Boars and Domestic Pigs.</title>
        <authorList>
            <person name="Moravkova M."/>
            <person name="Kostovova I."/>
            <person name="Kavanova K."/>
            <person name="Pechar R."/>
            <person name="Stanek S."/>
            <person name="Brychta A."/>
            <person name="Zeman M."/>
            <person name="Kubasova T."/>
        </authorList>
    </citation>
    <scope>NUCLEOTIDE SEQUENCE</scope>
    <source>
        <strain evidence="2">M597B</strain>
    </source>
</reference>
<comment type="caution">
    <text evidence="2">The sequence shown here is derived from an EMBL/GenBank/DDBJ whole genome shotgun (WGS) entry which is preliminary data.</text>
</comment>
<organism evidence="2 3">
    <name type="scientific">Lactobacillus amylovorus</name>
    <dbReference type="NCBI Taxonomy" id="1604"/>
    <lineage>
        <taxon>Bacteria</taxon>
        <taxon>Bacillati</taxon>
        <taxon>Bacillota</taxon>
        <taxon>Bacilli</taxon>
        <taxon>Lactobacillales</taxon>
        <taxon>Lactobacillaceae</taxon>
        <taxon>Lactobacillus</taxon>
    </lineage>
</organism>
<dbReference type="AlphaFoldDB" id="A0AAW6BBP9"/>
<accession>A0AAW6BBP9</accession>
<proteinExistence type="predicted"/>
<feature type="transmembrane region" description="Helical" evidence="1">
    <location>
        <begin position="9"/>
        <end position="26"/>
    </location>
</feature>
<dbReference type="RefSeq" id="WP_099202327.1">
    <property type="nucleotide sequence ID" value="NZ_CP083726.1"/>
</dbReference>
<name>A0AAW6BBP9_LACAM</name>
<evidence type="ECO:0000313" key="3">
    <source>
        <dbReference type="Proteomes" id="UP001141961"/>
    </source>
</evidence>
<keyword evidence="1" id="KW-0812">Transmembrane</keyword>
<sequence>MKSKVLEKIWIILAALGIGASLFVNNSNKLIESNTSHFSNAIISKK</sequence>
<protein>
    <submittedName>
        <fullName evidence="2">Uncharacterized protein</fullName>
    </submittedName>
</protein>
<evidence type="ECO:0000313" key="2">
    <source>
        <dbReference type="EMBL" id="MDB6247500.1"/>
    </source>
</evidence>
<gene>
    <name evidence="2" type="ORF">ODV14_09335</name>
</gene>
<dbReference type="Proteomes" id="UP001141961">
    <property type="component" value="Unassembled WGS sequence"/>
</dbReference>